<keyword evidence="2" id="KW-1185">Reference proteome</keyword>
<accession>A0ABQ4F2Z2</accession>
<dbReference type="RefSeq" id="WP_203862543.1">
    <property type="nucleotide sequence ID" value="NZ_BAAAZQ010000037.1"/>
</dbReference>
<evidence type="ECO:0000313" key="1">
    <source>
        <dbReference type="EMBL" id="GIH01265.1"/>
    </source>
</evidence>
<organism evidence="1 2">
    <name type="scientific">Plantactinospora mayteni</name>
    <dbReference type="NCBI Taxonomy" id="566021"/>
    <lineage>
        <taxon>Bacteria</taxon>
        <taxon>Bacillati</taxon>
        <taxon>Actinomycetota</taxon>
        <taxon>Actinomycetes</taxon>
        <taxon>Micromonosporales</taxon>
        <taxon>Micromonosporaceae</taxon>
        <taxon>Plantactinospora</taxon>
    </lineage>
</organism>
<name>A0ABQ4F2Z2_9ACTN</name>
<sequence>MTIGAVVGALFLGFLAGLWTFKVKTRWCTTCGTTLACVTCLVRHGQLAAPTTTTVKRGGPGWYARP</sequence>
<protein>
    <submittedName>
        <fullName evidence="1">Uncharacterized protein</fullName>
    </submittedName>
</protein>
<proteinExistence type="predicted"/>
<evidence type="ECO:0000313" key="2">
    <source>
        <dbReference type="Proteomes" id="UP000621500"/>
    </source>
</evidence>
<reference evidence="1 2" key="1">
    <citation type="submission" date="2021-01" db="EMBL/GenBank/DDBJ databases">
        <title>Whole genome shotgun sequence of Plantactinospora mayteni NBRC 109088.</title>
        <authorList>
            <person name="Komaki H."/>
            <person name="Tamura T."/>
        </authorList>
    </citation>
    <scope>NUCLEOTIDE SEQUENCE [LARGE SCALE GENOMIC DNA]</scope>
    <source>
        <strain evidence="1 2">NBRC 109088</strain>
    </source>
</reference>
<gene>
    <name evidence="1" type="ORF">Pma05_78370</name>
</gene>
<comment type="caution">
    <text evidence="1">The sequence shown here is derived from an EMBL/GenBank/DDBJ whole genome shotgun (WGS) entry which is preliminary data.</text>
</comment>
<dbReference type="Proteomes" id="UP000621500">
    <property type="component" value="Unassembled WGS sequence"/>
</dbReference>
<dbReference type="EMBL" id="BONX01000066">
    <property type="protein sequence ID" value="GIH01265.1"/>
    <property type="molecule type" value="Genomic_DNA"/>
</dbReference>